<feature type="signal peptide" evidence="1">
    <location>
        <begin position="1"/>
        <end position="19"/>
    </location>
</feature>
<dbReference type="Proteomes" id="UP001430679">
    <property type="component" value="Unassembled WGS sequence"/>
</dbReference>
<gene>
    <name evidence="2" type="ORF">LNP81_10460</name>
</gene>
<accession>A0ABS8MD31</accession>
<proteinExistence type="predicted"/>
<comment type="caution">
    <text evidence="2">The sequence shown here is derived from an EMBL/GenBank/DDBJ whole genome shotgun (WGS) entry which is preliminary data.</text>
</comment>
<dbReference type="Pfam" id="PF10677">
    <property type="entry name" value="DUF2490"/>
    <property type="match status" value="1"/>
</dbReference>
<evidence type="ECO:0000313" key="3">
    <source>
        <dbReference type="Proteomes" id="UP001430679"/>
    </source>
</evidence>
<evidence type="ECO:0000256" key="1">
    <source>
        <dbReference type="SAM" id="SignalP"/>
    </source>
</evidence>
<dbReference type="InterPro" id="IPR019619">
    <property type="entry name" value="DUF2490"/>
</dbReference>
<dbReference type="RefSeq" id="WP_230035615.1">
    <property type="nucleotide sequence ID" value="NZ_JAJJMM010000001.1"/>
</dbReference>
<keyword evidence="3" id="KW-1185">Reference proteome</keyword>
<feature type="chain" id="PRO_5045915228" evidence="1">
    <location>
        <begin position="20"/>
        <end position="247"/>
    </location>
</feature>
<reference evidence="2" key="1">
    <citation type="submission" date="2021-11" db="EMBL/GenBank/DDBJ databases">
        <title>Description of novel Flavobacterium species.</title>
        <authorList>
            <person name="Saticioglu I.B."/>
            <person name="Ay H."/>
            <person name="Altun S."/>
            <person name="Duman M."/>
        </authorList>
    </citation>
    <scope>NUCLEOTIDE SEQUENCE</scope>
    <source>
        <strain evidence="2">F-30</strain>
    </source>
</reference>
<keyword evidence="1" id="KW-0732">Signal</keyword>
<sequence length="247" mass="29805">MKVLQLLLFFIFISPFLSAQSLKKTDQQTLTWIRYYNILPITEKWAIHSEIDNRSFLNPVHENLFVLRIQARYRIHKNIDLGGGFAYFNVNTQDPHIDPDYSVPEYRIQQDATFINEIAKVTFHNRFQLEERFIQKANKTALQDDFSFAYRFRYRLQATFDLWKKDKRSLKGTISDEIMFNFGKDNKRNTFDQNRIYTALRYHFNPNIGLELGYLKSFQRRSSGIDFYDRDIIRFTVYHRINRKPRI</sequence>
<dbReference type="EMBL" id="JAJJMM010000001">
    <property type="protein sequence ID" value="MCC9063415.1"/>
    <property type="molecule type" value="Genomic_DNA"/>
</dbReference>
<name>A0ABS8MD31_9FLAO</name>
<protein>
    <submittedName>
        <fullName evidence="2">DUF2490 domain-containing protein</fullName>
    </submittedName>
</protein>
<organism evidence="2 3">
    <name type="scientific">Flavobacterium piscisymbiosum</name>
    <dbReference type="NCBI Taxonomy" id="2893753"/>
    <lineage>
        <taxon>Bacteria</taxon>
        <taxon>Pseudomonadati</taxon>
        <taxon>Bacteroidota</taxon>
        <taxon>Flavobacteriia</taxon>
        <taxon>Flavobacteriales</taxon>
        <taxon>Flavobacteriaceae</taxon>
        <taxon>Flavobacterium</taxon>
    </lineage>
</organism>
<evidence type="ECO:0000313" key="2">
    <source>
        <dbReference type="EMBL" id="MCC9063415.1"/>
    </source>
</evidence>